<feature type="binding site" evidence="4">
    <location>
        <position position="53"/>
    </location>
    <ligand>
        <name>S-adenosyl-L-methionine</name>
        <dbReference type="ChEBI" id="CHEBI:59789"/>
    </ligand>
</feature>
<dbReference type="Proteomes" id="UP000595512">
    <property type="component" value="Chromosome"/>
</dbReference>
<dbReference type="GO" id="GO:0008757">
    <property type="term" value="F:S-adenosylmethionine-dependent methyltransferase activity"/>
    <property type="evidence" value="ECO:0007669"/>
    <property type="project" value="UniProtKB-UniRule"/>
</dbReference>
<dbReference type="HAMAP" id="MF_02100">
    <property type="entry name" value="Methyltr_YrrT"/>
    <property type="match status" value="1"/>
</dbReference>
<accession>A0A150LGJ9</accession>
<keyword evidence="1 4" id="KW-0489">Methyltransferase</keyword>
<evidence type="ECO:0000256" key="4">
    <source>
        <dbReference type="HAMAP-Rule" id="MF_02100"/>
    </source>
</evidence>
<comment type="similarity">
    <text evidence="4">Belongs to the methyltransferase superfamily. YrrT family.</text>
</comment>
<dbReference type="EMBL" id="CP066701">
    <property type="protein sequence ID" value="QQX25913.1"/>
    <property type="molecule type" value="Genomic_DNA"/>
</dbReference>
<evidence type="ECO:0000256" key="2">
    <source>
        <dbReference type="ARBA" id="ARBA00022679"/>
    </source>
</evidence>
<organism evidence="6 8">
    <name type="scientific">Heyndrickxia sporothermodurans</name>
    <dbReference type="NCBI Taxonomy" id="46224"/>
    <lineage>
        <taxon>Bacteria</taxon>
        <taxon>Bacillati</taxon>
        <taxon>Bacillota</taxon>
        <taxon>Bacilli</taxon>
        <taxon>Bacillales</taxon>
        <taxon>Bacillaceae</taxon>
        <taxon>Heyndrickxia</taxon>
    </lineage>
</organism>
<evidence type="ECO:0000313" key="6">
    <source>
        <dbReference type="EMBL" id="KYD11076.1"/>
    </source>
</evidence>
<evidence type="ECO:0000313" key="8">
    <source>
        <dbReference type="Proteomes" id="UP000075666"/>
    </source>
</evidence>
<name>A0A150LGJ9_9BACI</name>
<dbReference type="InterPro" id="IPR029063">
    <property type="entry name" value="SAM-dependent_MTases_sf"/>
</dbReference>
<dbReference type="Proteomes" id="UP000075666">
    <property type="component" value="Unassembled WGS sequence"/>
</dbReference>
<feature type="binding site" evidence="4">
    <location>
        <position position="74"/>
    </location>
    <ligand>
        <name>S-adenosyl-L-methionine</name>
        <dbReference type="ChEBI" id="CHEBI:59789"/>
    </ligand>
</feature>
<gene>
    <name evidence="6" type="ORF">B4102_2259</name>
    <name evidence="7" type="ORF">JGZ69_02900</name>
</gene>
<dbReference type="KEGG" id="hspo:JGZ69_02900"/>
<evidence type="ECO:0000256" key="1">
    <source>
        <dbReference type="ARBA" id="ARBA00022603"/>
    </source>
</evidence>
<dbReference type="InterPro" id="IPR023553">
    <property type="entry name" value="Uncharacterised_MeTfrase_YrrT"/>
</dbReference>
<feature type="domain" description="Methyltransferase" evidence="5">
    <location>
        <begin position="49"/>
        <end position="139"/>
    </location>
</feature>
<reference evidence="6 8" key="1">
    <citation type="submission" date="2016-01" db="EMBL/GenBank/DDBJ databases">
        <title>Genome Sequences of Twelve Sporeforming Bacillus Species Isolated from Foods.</title>
        <authorList>
            <person name="Berendsen E.M."/>
            <person name="Wells-Bennik M.H."/>
            <person name="Krawcyk A.O."/>
            <person name="De Jong A."/>
            <person name="Holsappel S."/>
            <person name="Eijlander R.T."/>
            <person name="Kuipers O.P."/>
        </authorList>
    </citation>
    <scope>NUCLEOTIDE SEQUENCE [LARGE SCALE GENOMIC DNA]</scope>
    <source>
        <strain evidence="6 8">B4102</strain>
    </source>
</reference>
<dbReference type="RefSeq" id="WP_066226569.1">
    <property type="nucleotide sequence ID" value="NZ_CP066701.1"/>
</dbReference>
<dbReference type="OrthoDB" id="465705at2"/>
<dbReference type="SUPFAM" id="SSF53335">
    <property type="entry name" value="S-adenosyl-L-methionine-dependent methyltransferases"/>
    <property type="match status" value="1"/>
</dbReference>
<dbReference type="PATRIC" id="fig|46224.3.peg.214"/>
<proteinExistence type="inferred from homology"/>
<dbReference type="STRING" id="46224.B4102_2259"/>
<dbReference type="InterPro" id="IPR041698">
    <property type="entry name" value="Methyltransf_25"/>
</dbReference>
<keyword evidence="2 4" id="KW-0808">Transferase</keyword>
<evidence type="ECO:0000313" key="7">
    <source>
        <dbReference type="EMBL" id="QQX25913.1"/>
    </source>
</evidence>
<comment type="function">
    <text evidence="4">Could be a S-adenosyl-L-methionine-dependent methyltransferase.</text>
</comment>
<dbReference type="GO" id="GO:0032259">
    <property type="term" value="P:methylation"/>
    <property type="evidence" value="ECO:0007669"/>
    <property type="project" value="UniProtKB-KW"/>
</dbReference>
<evidence type="ECO:0000256" key="3">
    <source>
        <dbReference type="ARBA" id="ARBA00022691"/>
    </source>
</evidence>
<reference evidence="7 9" key="2">
    <citation type="submission" date="2020-12" db="EMBL/GenBank/DDBJ databases">
        <title>Taxonomic evaluation of the Bacillus sporothermodurans group of bacteria based on whole genome sequences.</title>
        <authorList>
            <person name="Fiedler G."/>
            <person name="Herbstmann A.-D."/>
            <person name="Doll E."/>
            <person name="Wenning M."/>
            <person name="Brinks E."/>
            <person name="Kabisch J."/>
            <person name="Breitenwieser F."/>
            <person name="Lappann M."/>
            <person name="Boehnlein C."/>
            <person name="Franz C."/>
        </authorList>
    </citation>
    <scope>NUCLEOTIDE SEQUENCE [LARGE SCALE GENOMIC DNA]</scope>
    <source>
        <strain evidence="7 9">DSM 10599</strain>
    </source>
</reference>
<keyword evidence="3 4" id="KW-0949">S-adenosyl-L-methionine</keyword>
<evidence type="ECO:0000259" key="5">
    <source>
        <dbReference type="Pfam" id="PF13649"/>
    </source>
</evidence>
<dbReference type="PANTHER" id="PTHR43861">
    <property type="entry name" value="TRANS-ACONITATE 2-METHYLTRANSFERASE-RELATED"/>
    <property type="match status" value="1"/>
</dbReference>
<dbReference type="CDD" id="cd02440">
    <property type="entry name" value="AdoMet_MTases"/>
    <property type="match status" value="1"/>
</dbReference>
<protein>
    <recommendedName>
        <fullName evidence="4">Uncharacterized methyltransferase B4102_2259</fullName>
        <ecNumber evidence="4">2.1.1.-</ecNumber>
    </recommendedName>
</protein>
<evidence type="ECO:0000313" key="9">
    <source>
        <dbReference type="Proteomes" id="UP000595512"/>
    </source>
</evidence>
<sequence>MGREFNELFDEWSLSYDNTVSGNDPEYEDVFIHYDEILTKVAEHSSGTVVEFGVGTGNLTAKLLNRGLNVYGMEPSEGMRKIARKKLPFVKILDGDFLEFPKIPEPIDTFVSTYAFHHLTDEEKAKAIKKYSTLLNKGGRIVFADTVFATLDAKDEMIRDAKRKNFHRLAEDLEREYYTTISVLQDIFNQNGFSVSFTKLNPFVWLIDAEKVDS</sequence>
<dbReference type="Gene3D" id="3.40.50.150">
    <property type="entry name" value="Vaccinia Virus protein VP39"/>
    <property type="match status" value="1"/>
</dbReference>
<dbReference type="AlphaFoldDB" id="A0A150LGJ9"/>
<dbReference type="Pfam" id="PF13649">
    <property type="entry name" value="Methyltransf_25"/>
    <property type="match status" value="1"/>
</dbReference>
<keyword evidence="8" id="KW-1185">Reference proteome</keyword>
<dbReference type="EMBL" id="LQYN01000009">
    <property type="protein sequence ID" value="KYD11076.1"/>
    <property type="molecule type" value="Genomic_DNA"/>
</dbReference>
<feature type="binding site" evidence="4">
    <location>
        <position position="96"/>
    </location>
    <ligand>
        <name>S-adenosyl-L-methionine</name>
        <dbReference type="ChEBI" id="CHEBI:59789"/>
    </ligand>
</feature>
<dbReference type="EC" id="2.1.1.-" evidence="4"/>